<feature type="compositionally biased region" description="Basic residues" evidence="7">
    <location>
        <begin position="2418"/>
        <end position="2427"/>
    </location>
</feature>
<reference evidence="9 10" key="1">
    <citation type="journal article" date="2014" name="Nat. Genet.">
        <title>Whole-genome sequence of a flatfish provides insights into ZW sex chromosome evolution and adaptation to a benthic lifestyle.</title>
        <authorList>
            <person name="Chen S."/>
            <person name="Zhang G."/>
            <person name="Shao C."/>
            <person name="Huang Q."/>
            <person name="Liu G."/>
            <person name="Zhang P."/>
            <person name="Song W."/>
            <person name="An N."/>
            <person name="Chalopin D."/>
            <person name="Volff J.N."/>
            <person name="Hong Y."/>
            <person name="Li Q."/>
            <person name="Sha Z."/>
            <person name="Zhou H."/>
            <person name="Xie M."/>
            <person name="Yu Q."/>
            <person name="Liu Y."/>
            <person name="Xiang H."/>
            <person name="Wang N."/>
            <person name="Wu K."/>
            <person name="Yang C."/>
            <person name="Zhou Q."/>
            <person name="Liao X."/>
            <person name="Yang L."/>
            <person name="Hu Q."/>
            <person name="Zhang J."/>
            <person name="Meng L."/>
            <person name="Jin L."/>
            <person name="Tian Y."/>
            <person name="Lian J."/>
            <person name="Yang J."/>
            <person name="Miao G."/>
            <person name="Liu S."/>
            <person name="Liang Z."/>
            <person name="Yan F."/>
            <person name="Li Y."/>
            <person name="Sun B."/>
            <person name="Zhang H."/>
            <person name="Zhang J."/>
            <person name="Zhu Y."/>
            <person name="Du M."/>
            <person name="Zhao Y."/>
            <person name="Schartl M."/>
            <person name="Tang Q."/>
            <person name="Wang J."/>
        </authorList>
    </citation>
    <scope>NUCLEOTIDE SEQUENCE</scope>
</reference>
<feature type="coiled-coil region" evidence="6">
    <location>
        <begin position="512"/>
        <end position="565"/>
    </location>
</feature>
<dbReference type="InterPro" id="IPR019528">
    <property type="entry name" value="PACT_domain"/>
</dbReference>
<dbReference type="GO" id="GO:0060090">
    <property type="term" value="F:molecular adaptor activity"/>
    <property type="evidence" value="ECO:0007669"/>
    <property type="project" value="InterPro"/>
</dbReference>
<name>A0A3P8UW26_CYNSE</name>
<dbReference type="PANTHER" id="PTHR44981:SF3">
    <property type="entry name" value="PERICENTRIN"/>
    <property type="match status" value="1"/>
</dbReference>
<dbReference type="InterPro" id="IPR028745">
    <property type="entry name" value="AKAP9/Pericentrin"/>
</dbReference>
<feature type="coiled-coil region" evidence="6">
    <location>
        <begin position="589"/>
        <end position="665"/>
    </location>
</feature>
<feature type="compositionally biased region" description="Basic and acidic residues" evidence="7">
    <location>
        <begin position="2343"/>
        <end position="2371"/>
    </location>
</feature>
<feature type="coiled-coil region" evidence="6">
    <location>
        <begin position="1145"/>
        <end position="1320"/>
    </location>
</feature>
<feature type="coiled-coil region" evidence="6">
    <location>
        <begin position="1375"/>
        <end position="1718"/>
    </location>
</feature>
<feature type="compositionally biased region" description="Polar residues" evidence="7">
    <location>
        <begin position="2441"/>
        <end position="2451"/>
    </location>
</feature>
<dbReference type="GO" id="GO:0005737">
    <property type="term" value="C:cytoplasm"/>
    <property type="evidence" value="ECO:0007669"/>
    <property type="project" value="UniProtKB-ARBA"/>
</dbReference>
<evidence type="ECO:0000259" key="8">
    <source>
        <dbReference type="Pfam" id="PF10495"/>
    </source>
</evidence>
<feature type="compositionally biased region" description="Polar residues" evidence="7">
    <location>
        <begin position="2638"/>
        <end position="2650"/>
    </location>
</feature>
<feature type="region of interest" description="Disordered" evidence="7">
    <location>
        <begin position="1793"/>
        <end position="1824"/>
    </location>
</feature>
<feature type="coiled-coil region" evidence="6">
    <location>
        <begin position="98"/>
        <end position="203"/>
    </location>
</feature>
<feature type="region of interest" description="Disordered" evidence="7">
    <location>
        <begin position="1848"/>
        <end position="1875"/>
    </location>
</feature>
<feature type="coiled-coil region" evidence="6">
    <location>
        <begin position="1050"/>
        <end position="1115"/>
    </location>
</feature>
<feature type="region of interest" description="Disordered" evidence="7">
    <location>
        <begin position="2632"/>
        <end position="2686"/>
    </location>
</feature>
<feature type="region of interest" description="Disordered" evidence="7">
    <location>
        <begin position="2343"/>
        <end position="2380"/>
    </location>
</feature>
<evidence type="ECO:0000313" key="9">
    <source>
        <dbReference type="Ensembl" id="ENSCSEP00000004465.1"/>
    </source>
</evidence>
<evidence type="ECO:0000313" key="10">
    <source>
        <dbReference type="Proteomes" id="UP000265120"/>
    </source>
</evidence>
<dbReference type="STRING" id="244447.ENSCSEP00000004465"/>
<feature type="compositionally biased region" description="Polar residues" evidence="7">
    <location>
        <begin position="1337"/>
        <end position="1353"/>
    </location>
</feature>
<feature type="compositionally biased region" description="Low complexity" evidence="7">
    <location>
        <begin position="1814"/>
        <end position="1824"/>
    </location>
</feature>
<feature type="coiled-coil region" evidence="6">
    <location>
        <begin position="235"/>
        <end position="292"/>
    </location>
</feature>
<dbReference type="GO" id="GO:0007165">
    <property type="term" value="P:signal transduction"/>
    <property type="evidence" value="ECO:0007669"/>
    <property type="project" value="InterPro"/>
</dbReference>
<dbReference type="InParanoid" id="A0A3P8UW26"/>
<evidence type="ECO:0000256" key="5">
    <source>
        <dbReference type="ARBA" id="ARBA00023212"/>
    </source>
</evidence>
<feature type="region of interest" description="Disordered" evidence="7">
    <location>
        <begin position="2407"/>
        <end position="2459"/>
    </location>
</feature>
<accession>A0A3P8UW26</accession>
<proteinExistence type="predicted"/>
<keyword evidence="2" id="KW-0963">Cytoplasm</keyword>
<evidence type="ECO:0000256" key="1">
    <source>
        <dbReference type="ARBA" id="ARBA00004300"/>
    </source>
</evidence>
<feature type="compositionally biased region" description="Basic and acidic residues" evidence="7">
    <location>
        <begin position="2083"/>
        <end position="2115"/>
    </location>
</feature>
<feature type="domain" description="Pericentrin/AKAP-450 centrosomal targeting" evidence="8">
    <location>
        <begin position="2528"/>
        <end position="2605"/>
    </location>
</feature>
<dbReference type="PANTHER" id="PTHR44981">
    <property type="entry name" value="PERICENTRIN-LIKE PROTEIN, ISOFORM F"/>
    <property type="match status" value="1"/>
</dbReference>
<sequence length="2715" mass="314313">MEEKHSMDLSNLRSSLTVSFEEEVQQVRSELTDHYYVELQEMKTRHALEMEQLKAKVSEGHLRELTRIQAEASRQVEAEIELRLWCHSEELHSRLTIIHNLENRLAALNEQYKAEVQNTQKMKKDFAAELSNLEEALNEEREQVDEMRRLREELQQKHDAEITALRSDLDTGAEERAHGEKALSEEKQHVTSLQTALDNHENSQGLTVSHSRGEQDMNNQTEVMKLSNGLQEPSDEQLQQTAEKFEKEKQLLEQSLVQKYETSLAELRNKHQNELEHERANLQNKHAAELDALSVKHREQIDSLSASHRDQLRETRADLESQHNAQIVALESALHSKQTADLQSLEAALLETSQAQLEALEAELTRKHQDEKDELEKRLLGNMDTLEATYLKEVQLLRDELMQLEEKHQKDLSHQISEREELRKEMAQVHMEKFSAMAVEFTHVHKAELAAQKESLDIDHCKALETLKKQVLELEQQHNNALQELTHTYSAEKEHLIQEHQLKLQDLKSVSARELEACRRELEEESSRQRQHFVEEVELLKIQSEEKLQDKINQLKTEFEDQKEVELEDLRRSFTSEQQKKEQSYTDKMSQLTTQLQQLDAVVTQLRAEVDCLQGELEGKRAEMETLDTLLQRRERESQEGGNLLKMLTDDLHSAKEERHKLYRANEKLSKVLIDMVRGTVATEELIGQKISAKTVTSHQKSSVGIKDSEESGITVGDMSAEEQELTQLLCESLLVSDSQVSPEGEEAALNACSRLRNTVCTLLELLNHANTQLEETHDVHLSLEEKFSQGREDSTQLLKQHKLLAEQLEQEAKLKSQLQLELHKAEGLLDGYMAEKVTLEESLQLREAQEERLVEELEDLKKKLRRMESLSGELDSLRQKHQELSEENSILLRQKEHLCSDLGEREKALLAETERLAQDRLDLQRQAERDHRSLSQRLRVLERDLEEQETKGLETELHHKTHTDDLNQHVQALEKQLKHERQFIQEQTVEREHERDEFQQEIRRLESHLRQTSVDNKGNKFEDLALQVESLQAIIKDKMEDHASLLAANQQAQRDVAERNEEIDKMAGRIRELEQALLNSADNNRAISELEQELHKTRLREQELTQDKQALEQQQLSNKLQISALQSKLDETRHCYHDNMRDPTQELRDALDTAQQSLQNKEREVETVLSQLENVQSSLIIKETELKHLTLQLELLSNQNAARVNELQEEIAALKENVTALTLLQEERDEQSEVEETKEETLPSALLQEKNQEIDHLNDEVQRLEQELENIKNNKNLEVELDDLRSQVEHLQSEITRLRQDKEEEEERLHEVISTLQAELATLGPNLHEVSDSQDGDSINPSPARSPEPQQDQQRRSEPSSLKQELSLIHSASSRSLRSRLKVLQGQLETALAEREGLERLLLTQEEEYKGHGQELGKRLRAEKEKVDELQGLLNLKEAELEEMKVQVEEEKNKRKVTEKEKEKWEFEAKEAASMHEEKAHLNTQLTELQNKELERVREIETLKTKEQNTEIEISVLRETSLTLERQIQEVRAELVDMEKLVDVKQATVQTLEAANKELSAENEDLRRRGQQLQDDTEQLKQGVASLRSRVQDVTVELEEKKTLQEEAQKEILTHAEVTLAKADGALRQKEDELIKLKETHEALRTELTTVKQDLSVTAERAEILQEDGQNKDRAVLDLENDNQLLKAELQSLQESLAVQEEELANQQKELKQLQQRCQGQGYKQKDFSHRAFADIVSVSHDEVSLSSPEVLRRQECLEDRVLERFHASILESRLSELSALNSTGLTLPQIKTSPRLVMEPPQSRTLTPDPPSHSTHSPRTVSASDNYSIIDSLYTDKAEDLEELDLTTPSSPLGSTSSMSAPEWASDGYGSNVSSELGARLREELEHTERLDAQFVEYLRCRGMNPAANTDSAAGSMSYSDDLLSPELQGLLKKVYQESCRILTLSQRRPTSSSQSHAFSLSQNQCLSIGGPSLMDQQDKTSSNPPMTWQQEKKALQETVIALRELLCRMAQRQTQHFNKSEQEWQRYQLPADVQIETRLQTELEESQKQLKCALETRQEQHNKIHSLRQAIEEGEEALKREQTKVHELQQQLEQERDLTVRQHKQGEERKEALQVSLEGQRSEVTALKSEVEQERVISSNLRRELQIEQSRSEMLEKRADDAQRQFEDERQRSVNQQDVYLKENSHLQHLLTVAESRLSEIHSKLAEAHNKLDEERDRCSRQVEELSRRHEADAARDRTFISEMRAQLEQERRQGEELATLTNKLRAELLDCRRKWEEKDRARREELQREQEAATRCRVAAETLKIQKQEARHDLEVERKRSKHQGVELAELKEKIQVMKDNEREREEQWERERTKGKEEQMERERRQARTNSKLSELELLRQQDQQCMQELHNTLAELQREEKEMAAQRLSGRIGHKHKAASKRHQENHINDDDAQAGSSHQNQQTPSMPPASGMLDRLLNENLELTEQVTSLSQERATLKHKLLYLETLRHSKNELAKVTSETENRPISDVTSNHKIQRLYERYLRAESFRKALVYQKRYLLLLLGGFQECEQATLCLIARMGARPSTMLTTQQRPLVRFRSAVRAVIAVSRMKFLTRKWQKAIRRLSLTGTVNGHAQAPKVEVLRQQQQQQPRSSLDSPPNRETVSALVPPSKSPFRLHNRTYSNSTLSGGAPQDSERSLTEYIHHLEKVQQRLLGNKEGSSLLHFNQK</sequence>
<feature type="coiled-coil region" evidence="6">
    <location>
        <begin position="925"/>
        <end position="952"/>
    </location>
</feature>
<feature type="coiled-coil region" evidence="6">
    <location>
        <begin position="2201"/>
        <end position="2264"/>
    </location>
</feature>
<evidence type="ECO:0000256" key="6">
    <source>
        <dbReference type="SAM" id="Coils"/>
    </source>
</evidence>
<feature type="coiled-coil region" evidence="6">
    <location>
        <begin position="792"/>
        <end position="895"/>
    </location>
</feature>
<keyword evidence="3" id="KW-0597">Phosphoprotein</keyword>
<keyword evidence="10" id="KW-1185">Reference proteome</keyword>
<evidence type="ECO:0000256" key="3">
    <source>
        <dbReference type="ARBA" id="ARBA00022553"/>
    </source>
</evidence>
<reference evidence="9" key="2">
    <citation type="submission" date="2025-08" db="UniProtKB">
        <authorList>
            <consortium name="Ensembl"/>
        </authorList>
    </citation>
    <scope>IDENTIFICATION</scope>
</reference>
<feature type="region of interest" description="Disordered" evidence="7">
    <location>
        <begin position="2083"/>
        <end position="2117"/>
    </location>
</feature>
<evidence type="ECO:0000256" key="2">
    <source>
        <dbReference type="ARBA" id="ARBA00022490"/>
    </source>
</evidence>
<dbReference type="GeneTree" id="ENSGT00730000110871"/>
<dbReference type="Proteomes" id="UP000265120">
    <property type="component" value="Chromosome 1"/>
</dbReference>
<feature type="compositionally biased region" description="Low complexity" evidence="7">
    <location>
        <begin position="1848"/>
        <end position="1864"/>
    </location>
</feature>
<dbReference type="Pfam" id="PF10495">
    <property type="entry name" value="PACT_coil_coil"/>
    <property type="match status" value="1"/>
</dbReference>
<feature type="region of interest" description="Disordered" evidence="7">
    <location>
        <begin position="1328"/>
        <end position="1365"/>
    </location>
</feature>
<evidence type="ECO:0000256" key="7">
    <source>
        <dbReference type="SAM" id="MobiDB-lite"/>
    </source>
</evidence>
<keyword evidence="4 6" id="KW-0175">Coiled coil</keyword>
<reference evidence="9" key="3">
    <citation type="submission" date="2025-09" db="UniProtKB">
        <authorList>
            <consortium name="Ensembl"/>
        </authorList>
    </citation>
    <scope>IDENTIFICATION</scope>
</reference>
<feature type="coiled-coil region" evidence="6">
    <location>
        <begin position="350"/>
        <end position="425"/>
    </location>
</feature>
<protein>
    <submittedName>
        <fullName evidence="9">Pericentrin</fullName>
    </submittedName>
</protein>
<dbReference type="GO" id="GO:0005813">
    <property type="term" value="C:centrosome"/>
    <property type="evidence" value="ECO:0007669"/>
    <property type="project" value="UniProtKB-SubCell"/>
</dbReference>
<evidence type="ECO:0000256" key="4">
    <source>
        <dbReference type="ARBA" id="ARBA00023054"/>
    </source>
</evidence>
<organism evidence="9 10">
    <name type="scientific">Cynoglossus semilaevis</name>
    <name type="common">Tongue sole</name>
    <dbReference type="NCBI Taxonomy" id="244447"/>
    <lineage>
        <taxon>Eukaryota</taxon>
        <taxon>Metazoa</taxon>
        <taxon>Chordata</taxon>
        <taxon>Craniata</taxon>
        <taxon>Vertebrata</taxon>
        <taxon>Euteleostomi</taxon>
        <taxon>Actinopterygii</taxon>
        <taxon>Neopterygii</taxon>
        <taxon>Teleostei</taxon>
        <taxon>Neoteleostei</taxon>
        <taxon>Acanthomorphata</taxon>
        <taxon>Carangaria</taxon>
        <taxon>Pleuronectiformes</taxon>
        <taxon>Pleuronectoidei</taxon>
        <taxon>Cynoglossidae</taxon>
        <taxon>Cynoglossinae</taxon>
        <taxon>Cynoglossus</taxon>
    </lineage>
</organism>
<dbReference type="Ensembl" id="ENSCSET00000004521.1">
    <property type="protein sequence ID" value="ENSCSEP00000004465.1"/>
    <property type="gene ID" value="ENSCSEG00000002898.1"/>
</dbReference>
<comment type="subcellular location">
    <subcellularLocation>
        <location evidence="1">Cytoplasm</location>
        <location evidence="1">Cytoskeleton</location>
        <location evidence="1">Microtubule organizing center</location>
        <location evidence="1">Centrosome</location>
    </subcellularLocation>
</comment>
<feature type="coiled-coil region" evidence="6">
    <location>
        <begin position="2460"/>
        <end position="2487"/>
    </location>
</feature>
<keyword evidence="5" id="KW-0206">Cytoskeleton</keyword>